<keyword evidence="8" id="KW-1185">Reference proteome</keyword>
<dbReference type="Pfam" id="PF25772">
    <property type="entry name" value="HEAT_RRP12_N"/>
    <property type="match status" value="1"/>
</dbReference>
<dbReference type="PANTHER" id="PTHR48287:SF1">
    <property type="entry name" value="ARM REPEAT SUPERFAMILY PROTEIN"/>
    <property type="match status" value="1"/>
</dbReference>
<comment type="subcellular location">
    <subcellularLocation>
        <location evidence="1">Nucleus</location>
    </subcellularLocation>
</comment>
<evidence type="ECO:0000313" key="8">
    <source>
        <dbReference type="Proteomes" id="UP001515480"/>
    </source>
</evidence>
<evidence type="ECO:0000256" key="2">
    <source>
        <dbReference type="ARBA" id="ARBA00007690"/>
    </source>
</evidence>
<evidence type="ECO:0000259" key="6">
    <source>
        <dbReference type="Pfam" id="PF25772"/>
    </source>
</evidence>
<dbReference type="Proteomes" id="UP001515480">
    <property type="component" value="Unassembled WGS sequence"/>
</dbReference>
<proteinExistence type="inferred from homology"/>
<dbReference type="InterPro" id="IPR011989">
    <property type="entry name" value="ARM-like"/>
</dbReference>
<dbReference type="Pfam" id="PF08161">
    <property type="entry name" value="RRP12_HEAT"/>
    <property type="match status" value="1"/>
</dbReference>
<evidence type="ECO:0000256" key="4">
    <source>
        <dbReference type="SAM" id="MobiDB-lite"/>
    </source>
</evidence>
<evidence type="ECO:0000259" key="5">
    <source>
        <dbReference type="Pfam" id="PF08161"/>
    </source>
</evidence>
<dbReference type="InterPro" id="IPR012978">
    <property type="entry name" value="HEAT_RRP12"/>
</dbReference>
<evidence type="ECO:0000256" key="3">
    <source>
        <dbReference type="ARBA" id="ARBA00023242"/>
    </source>
</evidence>
<feature type="region of interest" description="Disordered" evidence="4">
    <location>
        <begin position="1222"/>
        <end position="1256"/>
    </location>
</feature>
<evidence type="ECO:0000256" key="1">
    <source>
        <dbReference type="ARBA" id="ARBA00004123"/>
    </source>
</evidence>
<dbReference type="PANTHER" id="PTHR48287">
    <property type="entry name" value="ARM REPEAT SUPERFAMILY PROTEIN"/>
    <property type="match status" value="1"/>
</dbReference>
<dbReference type="GO" id="GO:0005634">
    <property type="term" value="C:nucleus"/>
    <property type="evidence" value="ECO:0007669"/>
    <property type="project" value="UniProtKB-SubCell"/>
</dbReference>
<dbReference type="AlphaFoldDB" id="A0AB34K5F3"/>
<gene>
    <name evidence="7" type="ORF">AB1Y20_000664</name>
</gene>
<sequence>MAALYDDIRRHAGAPGGKYHHENIVLSAVEEILRAQGFEPSAVAYMGALMMSLQSEAQSSAETYGGILSLLDRALREVPPPLLLSKSARIAKVLVPLANAHAADVVVVKPAVACVSQLLLALPAAAAPSADAGQLFGWLLEFVLHTNPKVRARAQAACAAVLEAKRHLSPTVARFTEARLGSLQARDVQSALFVLNFLKPTFAHLDTASADVVLGALLRLHELKHALLTRSSLELLVAVTAAGADGPTLQRATLTAIIDHLLALTANGDAVDLGSSSSKRTAGGAAAVEGALRACCSAAAALTAAGRPAADRLACHTRLPPLVSALVRCLWKQQQNGASSGASLEPGAPSESLSGADLLELIRSTVHPSMEPKHQTALASALRECLTPRYMLLWESLFAACGALFTALGKGSIGTCSELLSALGSMHYDHKIGVARPALHLALGAAAKAVGPEAFIQLLPIKVPTSGEGQDSSWLLTVLRGHIGNATLSFFASYFLPFDTWLLTRSAELEADGRQVEAKNLLNLHEQVWALFPGFCACARDVGQTFGSIARTLGTYLNDKPTLRQPILQGLSLLVLTQRAQKEPVERDGKVTIELSADAQQALDTIGGFTRNFLPIMFNVHQAEPADKRRQLQESIGVLASVSPPAQLSDFFKAALRKMLEAAAGEAEASADTQRGLMDLLISLTPHVGDAQVQLLYRAVRQQLQHPDVLMQKKAYKVVGSIALSHRAFVQANAEDIKAAMAEALPACAPACKGKRLSCLQALVDQLSLPQLQAFSPSLLGEVVLATREVNTKTRGAAFDLLMHLAEQAERRANGGEAERTAAVRSFLVTVAAGLAGNTPHMMAATLSALARLVYELRERPDLVETSAQLFATVLTLLQHKAQEVVRSAIVFCKVALSSLPASEIQPLLPRLVPPMLLWCSNKHAHLKMQVRYLMERLTKRFGHEAMLEVTPEAHHRLLTHIRKQKVRGQNHAAARVAEREGRQAANGTSRGSRHSDFEALVEAGGDEEEDMESELTYAKRSTGAAIRQTWKDGGDVIDLLTAPQVSETARARPPGGRSLKIAGGKRRREEEDNDDVTVDDSGKIAVLTSESGVAATPQARGFAGGAADMEVDPLDEIVRPGAAKRRRGLAQQKVEASAAEIEDATPSGGQIQLGRKAALAKARRAAAVDNFGASMGDKFKSKKGAAGDIMTPGGQQPFAYLPLNPRLLGKKQQRNAAATMNKLVSNKSKGGVKVRQARAGKHGIQARRGRSQSRK</sequence>
<dbReference type="InterPro" id="IPR057860">
    <property type="entry name" value="HEAT_RRP12_N"/>
</dbReference>
<feature type="compositionally biased region" description="Basic residues" evidence="4">
    <location>
        <begin position="1231"/>
        <end position="1256"/>
    </location>
</feature>
<dbReference type="Gene3D" id="1.25.10.10">
    <property type="entry name" value="Leucine-rich Repeat Variant"/>
    <property type="match status" value="1"/>
</dbReference>
<reference evidence="7 8" key="1">
    <citation type="journal article" date="2024" name="Science">
        <title>Giant polyketide synthase enzymes in the biosynthesis of giant marine polyether toxins.</title>
        <authorList>
            <person name="Fallon T.R."/>
            <person name="Shende V.V."/>
            <person name="Wierzbicki I.H."/>
            <person name="Pendleton A.L."/>
            <person name="Watervoot N.F."/>
            <person name="Auber R.P."/>
            <person name="Gonzalez D.J."/>
            <person name="Wisecaver J.H."/>
            <person name="Moore B.S."/>
        </authorList>
    </citation>
    <scope>NUCLEOTIDE SEQUENCE [LARGE SCALE GENOMIC DNA]</scope>
    <source>
        <strain evidence="7 8">12B1</strain>
    </source>
</reference>
<accession>A0AB34K5F3</accession>
<dbReference type="InterPro" id="IPR016024">
    <property type="entry name" value="ARM-type_fold"/>
</dbReference>
<name>A0AB34K5F3_PRYPA</name>
<dbReference type="EMBL" id="JBGBPQ010000001">
    <property type="protein sequence ID" value="KAL1529728.1"/>
    <property type="molecule type" value="Genomic_DNA"/>
</dbReference>
<feature type="region of interest" description="Disordered" evidence="4">
    <location>
        <begin position="1046"/>
        <end position="1078"/>
    </location>
</feature>
<feature type="domain" description="RRP12 N-terminal HEAT" evidence="6">
    <location>
        <begin position="25"/>
        <end position="240"/>
    </location>
</feature>
<keyword evidence="3" id="KW-0539">Nucleus</keyword>
<comment type="caution">
    <text evidence="7">The sequence shown here is derived from an EMBL/GenBank/DDBJ whole genome shotgun (WGS) entry which is preliminary data.</text>
</comment>
<protein>
    <recommendedName>
        <fullName evidence="9">Ribosomal RNA-processing protein 12-like conserved domain-containing protein</fullName>
    </recommendedName>
</protein>
<dbReference type="SUPFAM" id="SSF48371">
    <property type="entry name" value="ARM repeat"/>
    <property type="match status" value="1"/>
</dbReference>
<feature type="domain" description="RRP12 HEAT" evidence="5">
    <location>
        <begin position="370"/>
        <end position="622"/>
    </location>
</feature>
<comment type="similarity">
    <text evidence="2">Belongs to the RRP12 family.</text>
</comment>
<feature type="region of interest" description="Disordered" evidence="4">
    <location>
        <begin position="970"/>
        <end position="998"/>
    </location>
</feature>
<evidence type="ECO:0000313" key="7">
    <source>
        <dbReference type="EMBL" id="KAL1529728.1"/>
    </source>
</evidence>
<organism evidence="7 8">
    <name type="scientific">Prymnesium parvum</name>
    <name type="common">Toxic golden alga</name>
    <dbReference type="NCBI Taxonomy" id="97485"/>
    <lineage>
        <taxon>Eukaryota</taxon>
        <taxon>Haptista</taxon>
        <taxon>Haptophyta</taxon>
        <taxon>Prymnesiophyceae</taxon>
        <taxon>Prymnesiales</taxon>
        <taxon>Prymnesiaceae</taxon>
        <taxon>Prymnesium</taxon>
    </lineage>
</organism>
<evidence type="ECO:0008006" key="9">
    <source>
        <dbReference type="Google" id="ProtNLM"/>
    </source>
</evidence>
<dbReference type="InterPro" id="IPR052087">
    <property type="entry name" value="RRP12"/>
</dbReference>